<feature type="compositionally biased region" description="Low complexity" evidence="1">
    <location>
        <begin position="349"/>
        <end position="379"/>
    </location>
</feature>
<feature type="region of interest" description="Disordered" evidence="1">
    <location>
        <begin position="97"/>
        <end position="122"/>
    </location>
</feature>
<evidence type="ECO:0000313" key="3">
    <source>
        <dbReference type="Proteomes" id="UP000275078"/>
    </source>
</evidence>
<feature type="region of interest" description="Disordered" evidence="1">
    <location>
        <begin position="474"/>
        <end position="554"/>
    </location>
</feature>
<accession>A0A3N4HTE7</accession>
<feature type="compositionally biased region" description="Basic and acidic residues" evidence="1">
    <location>
        <begin position="243"/>
        <end position="253"/>
    </location>
</feature>
<evidence type="ECO:0000256" key="1">
    <source>
        <dbReference type="SAM" id="MobiDB-lite"/>
    </source>
</evidence>
<dbReference type="AlphaFoldDB" id="A0A3N4HTE7"/>
<reference evidence="2 3" key="1">
    <citation type="journal article" date="2018" name="Nat. Ecol. Evol.">
        <title>Pezizomycetes genomes reveal the molecular basis of ectomycorrhizal truffle lifestyle.</title>
        <authorList>
            <person name="Murat C."/>
            <person name="Payen T."/>
            <person name="Noel B."/>
            <person name="Kuo A."/>
            <person name="Morin E."/>
            <person name="Chen J."/>
            <person name="Kohler A."/>
            <person name="Krizsan K."/>
            <person name="Balestrini R."/>
            <person name="Da Silva C."/>
            <person name="Montanini B."/>
            <person name="Hainaut M."/>
            <person name="Levati E."/>
            <person name="Barry K.W."/>
            <person name="Belfiori B."/>
            <person name="Cichocki N."/>
            <person name="Clum A."/>
            <person name="Dockter R.B."/>
            <person name="Fauchery L."/>
            <person name="Guy J."/>
            <person name="Iotti M."/>
            <person name="Le Tacon F."/>
            <person name="Lindquist E.A."/>
            <person name="Lipzen A."/>
            <person name="Malagnac F."/>
            <person name="Mello A."/>
            <person name="Molinier V."/>
            <person name="Miyauchi S."/>
            <person name="Poulain J."/>
            <person name="Riccioni C."/>
            <person name="Rubini A."/>
            <person name="Sitrit Y."/>
            <person name="Splivallo R."/>
            <person name="Traeger S."/>
            <person name="Wang M."/>
            <person name="Zifcakova L."/>
            <person name="Wipf D."/>
            <person name="Zambonelli A."/>
            <person name="Paolocci F."/>
            <person name="Nowrousian M."/>
            <person name="Ottonello S."/>
            <person name="Baldrian P."/>
            <person name="Spatafora J.W."/>
            <person name="Henrissat B."/>
            <person name="Nagy L.G."/>
            <person name="Aury J.M."/>
            <person name="Wincker P."/>
            <person name="Grigoriev I.V."/>
            <person name="Bonfante P."/>
            <person name="Martin F.M."/>
        </authorList>
    </citation>
    <scope>NUCLEOTIDE SEQUENCE [LARGE SCALE GENOMIC DNA]</scope>
    <source>
        <strain evidence="2 3">RN42</strain>
    </source>
</reference>
<proteinExistence type="predicted"/>
<gene>
    <name evidence="2" type="ORF">BJ508DRAFT_418240</name>
</gene>
<feature type="region of interest" description="Disordered" evidence="1">
    <location>
        <begin position="425"/>
        <end position="450"/>
    </location>
</feature>
<feature type="region of interest" description="Disordered" evidence="1">
    <location>
        <begin position="298"/>
        <end position="399"/>
    </location>
</feature>
<organism evidence="2 3">
    <name type="scientific">Ascobolus immersus RN42</name>
    <dbReference type="NCBI Taxonomy" id="1160509"/>
    <lineage>
        <taxon>Eukaryota</taxon>
        <taxon>Fungi</taxon>
        <taxon>Dikarya</taxon>
        <taxon>Ascomycota</taxon>
        <taxon>Pezizomycotina</taxon>
        <taxon>Pezizomycetes</taxon>
        <taxon>Pezizales</taxon>
        <taxon>Ascobolaceae</taxon>
        <taxon>Ascobolus</taxon>
    </lineage>
</organism>
<feature type="compositionally biased region" description="Polar residues" evidence="1">
    <location>
        <begin position="544"/>
        <end position="554"/>
    </location>
</feature>
<feature type="compositionally biased region" description="Basic and acidic residues" evidence="1">
    <location>
        <begin position="307"/>
        <end position="322"/>
    </location>
</feature>
<feature type="compositionally biased region" description="Low complexity" evidence="1">
    <location>
        <begin position="512"/>
        <end position="529"/>
    </location>
</feature>
<evidence type="ECO:0000313" key="2">
    <source>
        <dbReference type="EMBL" id="RPA75261.1"/>
    </source>
</evidence>
<name>A0A3N4HTE7_ASCIM</name>
<dbReference type="Proteomes" id="UP000275078">
    <property type="component" value="Unassembled WGS sequence"/>
</dbReference>
<feature type="region of interest" description="Disordered" evidence="1">
    <location>
        <begin position="215"/>
        <end position="284"/>
    </location>
</feature>
<keyword evidence="3" id="KW-1185">Reference proteome</keyword>
<feature type="region of interest" description="Disordered" evidence="1">
    <location>
        <begin position="50"/>
        <end position="79"/>
    </location>
</feature>
<dbReference type="EMBL" id="ML119768">
    <property type="protein sequence ID" value="RPA75261.1"/>
    <property type="molecule type" value="Genomic_DNA"/>
</dbReference>
<feature type="compositionally biased region" description="Pro residues" evidence="1">
    <location>
        <begin position="66"/>
        <end position="78"/>
    </location>
</feature>
<feature type="compositionally biased region" description="Basic and acidic residues" evidence="1">
    <location>
        <begin position="217"/>
        <end position="228"/>
    </location>
</feature>
<sequence>MDTGFLVAQWPKWHEDVELVRIAANKTFTAAQRMGQPSVSLPVSLLLKDKAEHPSPKPSSASLADPDPPASLTPPVSPVPAKVLPQVQVNIVRARGHSKTASIDKPLPPKAQRAHPSLPNYPPGVKPFPTSEGVFMKPQPSPVRMSPAIPVVNLPQTTPPVVQDKKHHNAEYDPVVVENASVGNNLEDEDPHFTEIQEDASRPYEGNLIKPDAIVEPPHEEQYEERRPQTPPASEPGSIGSPAKEERHEERRPQTPPEPEPNSIAVSAKENIPPLQQPEPVKIPVTRLAEKSLWDMTSDELAELEEHDAQPKPELQEKRFENIEPEVSEDSWIQSLAKEAPRAPPAPAPAAYKAESPPYAQVAPKAQAPAPAPVAHRAPNPSPAPLRELQNRPAKPTPAELVSAFTFSPGRPSFIPETRNSAAAMNHGQPQYRQEAPGSPEWVTGETSELPREQIFTDDSYDELAEMEEFSFSLPPRIAMPTNVNRRTGEMANARSNKPVAEARRSSPATPKAPASEAGSSSSVPSSPAELLQEQKKKWAERFQNLQSRSYGRR</sequence>
<protein>
    <submittedName>
        <fullName evidence="2">Uncharacterized protein</fullName>
    </submittedName>
</protein>